<name>A0A8S1EY83_9PELO</name>
<feature type="transmembrane region" description="Helical" evidence="7">
    <location>
        <begin position="697"/>
        <end position="716"/>
    </location>
</feature>
<feature type="domain" description="HORMA" evidence="8">
    <location>
        <begin position="33"/>
        <end position="239"/>
    </location>
</feature>
<evidence type="ECO:0000256" key="7">
    <source>
        <dbReference type="SAM" id="Phobius"/>
    </source>
</evidence>
<dbReference type="SUPFAM" id="SSF56019">
    <property type="entry name" value="The spindle assembly checkpoint protein mad2"/>
    <property type="match status" value="1"/>
</dbReference>
<keyword evidence="4" id="KW-0539">Nucleus</keyword>
<feature type="compositionally biased region" description="Acidic residues" evidence="6">
    <location>
        <begin position="598"/>
        <end position="616"/>
    </location>
</feature>
<evidence type="ECO:0000259" key="8">
    <source>
        <dbReference type="PROSITE" id="PS50815"/>
    </source>
</evidence>
<feature type="compositionally biased region" description="Basic residues" evidence="6">
    <location>
        <begin position="585"/>
        <end position="594"/>
    </location>
</feature>
<dbReference type="PANTHER" id="PTHR48225:SF7">
    <property type="entry name" value="MEIOSIS-SPECIFIC PROTEIN HOP1"/>
    <property type="match status" value="1"/>
</dbReference>
<feature type="compositionally biased region" description="Acidic residues" evidence="6">
    <location>
        <begin position="650"/>
        <end position="662"/>
    </location>
</feature>
<dbReference type="EMBL" id="CADEPM010000007">
    <property type="protein sequence ID" value="CAB3408678.1"/>
    <property type="molecule type" value="Genomic_DNA"/>
</dbReference>
<sequence length="735" mass="83082">MAGSTSQPMLEKSKSLKLKPWEHTFPKEIDEKKNSKEFVYRFLALSAAMILDKRSSLHESTFKQRVIESIRVPTFDDTNPHGKRLKKKLEALRHTIENEYLQEFAIVIYRMPDEEDVVEVFSFKIAYNSDNITSVSLDSGIGTQETRNRLLEFQFKGLEQTKTNFTAMMKRLHKMLKNLNDLNNEEFDSSFRIAFTEKTPNDYVPEGFMESDKFYSISDPNIATIGMIGAGFQRVQLLMCSMLLKRGIDFNSTMTSLDESMMVPKPKQSIERAKQKKKIEEIDSTSAVKCFDCVGIDCMGSFCEGDYCMVSQYAPRWGSVRWGEPEIVKGCVSGKMISKDIRDHCEWAEDAEEPFTCFCNGKDLCNSPKMIRRFEKENVELVRCVCKGSHCRNDKTCLGEFCTYNINHRTKEVEQGCSNASVPLVERRAIGSCMAPPITGAMHHNVAKDAASLLAVEACVCGTDYCNSEKPAPSVPEKEKCAAYVEVNSMGTKTQSKNITCKGEYCFKTTVKSKIGALAGYTTYGCASFTGEDELPEELDPTGCAYFKSEKLEVKTCYMTKDKQAIGRALALKQVPESSAPAARKPGKGGRRKQQREDEMDDEEDDVEEEEEEEEPVKEKKPPKKTKNSGKEDKPEKSRESKEERKSQEVEEEDDEDEDEEEPKSKEEKAPIRATTVKSFIFEKPTQPPIPDDRNTTMITVFVLLILCILGSGIVIKFELHKKLKRSSYDTVAGG</sequence>
<accession>A0A8S1EY83</accession>
<evidence type="ECO:0000313" key="10">
    <source>
        <dbReference type="Proteomes" id="UP000494206"/>
    </source>
</evidence>
<evidence type="ECO:0000256" key="6">
    <source>
        <dbReference type="SAM" id="MobiDB-lite"/>
    </source>
</evidence>
<keyword evidence="10" id="KW-1185">Reference proteome</keyword>
<feature type="region of interest" description="Disordered" evidence="6">
    <location>
        <begin position="572"/>
        <end position="672"/>
    </location>
</feature>
<dbReference type="OrthoDB" id="5828794at2759"/>
<evidence type="ECO:0000256" key="2">
    <source>
        <dbReference type="ARBA" id="ARBA00004286"/>
    </source>
</evidence>
<dbReference type="InterPro" id="IPR003511">
    <property type="entry name" value="HORMA_dom"/>
</dbReference>
<evidence type="ECO:0000256" key="3">
    <source>
        <dbReference type="ARBA" id="ARBA00022454"/>
    </source>
</evidence>
<keyword evidence="7" id="KW-0472">Membrane</keyword>
<dbReference type="InterPro" id="IPR051294">
    <property type="entry name" value="HORMA_MeioticProgression"/>
</dbReference>
<dbReference type="Pfam" id="PF02301">
    <property type="entry name" value="HORMA"/>
    <property type="match status" value="1"/>
</dbReference>
<dbReference type="Proteomes" id="UP000494206">
    <property type="component" value="Unassembled WGS sequence"/>
</dbReference>
<comment type="subcellular location">
    <subcellularLocation>
        <location evidence="2">Chromosome</location>
    </subcellularLocation>
    <subcellularLocation>
        <location evidence="1">Nucleus</location>
    </subcellularLocation>
</comment>
<dbReference type="GO" id="GO:0051321">
    <property type="term" value="P:meiotic cell cycle"/>
    <property type="evidence" value="ECO:0007669"/>
    <property type="project" value="UniProtKB-KW"/>
</dbReference>
<keyword evidence="5" id="KW-0469">Meiosis</keyword>
<evidence type="ECO:0000256" key="4">
    <source>
        <dbReference type="ARBA" id="ARBA00023242"/>
    </source>
</evidence>
<dbReference type="Gene3D" id="3.30.900.10">
    <property type="entry name" value="HORMA domain"/>
    <property type="match status" value="1"/>
</dbReference>
<proteinExistence type="predicted"/>
<evidence type="ECO:0000256" key="1">
    <source>
        <dbReference type="ARBA" id="ARBA00004123"/>
    </source>
</evidence>
<keyword evidence="7" id="KW-1133">Transmembrane helix</keyword>
<feature type="compositionally biased region" description="Basic and acidic residues" evidence="6">
    <location>
        <begin position="629"/>
        <end position="649"/>
    </location>
</feature>
<dbReference type="PROSITE" id="PS50815">
    <property type="entry name" value="HORMA"/>
    <property type="match status" value="1"/>
</dbReference>
<dbReference type="GO" id="GO:0005694">
    <property type="term" value="C:chromosome"/>
    <property type="evidence" value="ECO:0007669"/>
    <property type="project" value="UniProtKB-SubCell"/>
</dbReference>
<dbReference type="AlphaFoldDB" id="A0A8S1EY83"/>
<dbReference type="PANTHER" id="PTHR48225">
    <property type="entry name" value="HORMA DOMAIN-CONTAINING PROTEIN 1"/>
    <property type="match status" value="1"/>
</dbReference>
<comment type="caution">
    <text evidence="9">The sequence shown here is derived from an EMBL/GenBank/DDBJ whole genome shotgun (WGS) entry which is preliminary data.</text>
</comment>
<evidence type="ECO:0000256" key="5">
    <source>
        <dbReference type="ARBA" id="ARBA00023254"/>
    </source>
</evidence>
<dbReference type="InterPro" id="IPR036570">
    <property type="entry name" value="HORMA_dom_sf"/>
</dbReference>
<keyword evidence="7" id="KW-0812">Transmembrane</keyword>
<organism evidence="9 10">
    <name type="scientific">Caenorhabditis bovis</name>
    <dbReference type="NCBI Taxonomy" id="2654633"/>
    <lineage>
        <taxon>Eukaryota</taxon>
        <taxon>Metazoa</taxon>
        <taxon>Ecdysozoa</taxon>
        <taxon>Nematoda</taxon>
        <taxon>Chromadorea</taxon>
        <taxon>Rhabditida</taxon>
        <taxon>Rhabditina</taxon>
        <taxon>Rhabditomorpha</taxon>
        <taxon>Rhabditoidea</taxon>
        <taxon>Rhabditidae</taxon>
        <taxon>Peloderinae</taxon>
        <taxon>Caenorhabditis</taxon>
    </lineage>
</organism>
<reference evidence="9 10" key="1">
    <citation type="submission" date="2020-04" db="EMBL/GenBank/DDBJ databases">
        <authorList>
            <person name="Laetsch R D."/>
            <person name="Stevens L."/>
            <person name="Kumar S."/>
            <person name="Blaxter L. M."/>
        </authorList>
    </citation>
    <scope>NUCLEOTIDE SEQUENCE [LARGE SCALE GENOMIC DNA]</scope>
</reference>
<gene>
    <name evidence="9" type="ORF">CBOVIS_LOCUS10427</name>
</gene>
<protein>
    <recommendedName>
        <fullName evidence="8">HORMA domain-containing protein</fullName>
    </recommendedName>
</protein>
<dbReference type="GO" id="GO:0005634">
    <property type="term" value="C:nucleus"/>
    <property type="evidence" value="ECO:0007669"/>
    <property type="project" value="UniProtKB-SubCell"/>
</dbReference>
<evidence type="ECO:0000313" key="9">
    <source>
        <dbReference type="EMBL" id="CAB3408678.1"/>
    </source>
</evidence>
<keyword evidence="3" id="KW-0158">Chromosome</keyword>